<dbReference type="SUPFAM" id="SSF52540">
    <property type="entry name" value="P-loop containing nucleoside triphosphate hydrolases"/>
    <property type="match status" value="1"/>
</dbReference>
<feature type="non-terminal residue" evidence="1">
    <location>
        <position position="1"/>
    </location>
</feature>
<reference evidence="1 2" key="1">
    <citation type="submission" date="2017-11" db="EMBL/GenBank/DDBJ databases">
        <title>Evolution of Phototrophy in the Chloroflexi Phylum Driven by Horizontal Gene Transfer.</title>
        <authorList>
            <person name="Ward L.M."/>
            <person name="Hemp J."/>
            <person name="Shih P.M."/>
            <person name="Mcglynn S.E."/>
            <person name="Fischer W."/>
        </authorList>
    </citation>
    <scope>NUCLEOTIDE SEQUENCE [LARGE SCALE GENOMIC DNA]</scope>
    <source>
        <strain evidence="1">JP3_13</strain>
    </source>
</reference>
<dbReference type="Gene3D" id="1.25.40.10">
    <property type="entry name" value="Tetratricopeptide repeat domain"/>
    <property type="match status" value="1"/>
</dbReference>
<dbReference type="PANTHER" id="PTHR47691:SF3">
    <property type="entry name" value="HTH-TYPE TRANSCRIPTIONAL REGULATOR RV0890C-RELATED"/>
    <property type="match status" value="1"/>
</dbReference>
<dbReference type="InterPro" id="IPR011990">
    <property type="entry name" value="TPR-like_helical_dom_sf"/>
</dbReference>
<dbReference type="InterPro" id="IPR027417">
    <property type="entry name" value="P-loop_NTPase"/>
</dbReference>
<dbReference type="Gene3D" id="3.40.50.300">
    <property type="entry name" value="P-loop containing nucleotide triphosphate hydrolases"/>
    <property type="match status" value="1"/>
</dbReference>
<dbReference type="Proteomes" id="UP000229681">
    <property type="component" value="Unassembled WGS sequence"/>
</dbReference>
<dbReference type="PANTHER" id="PTHR47691">
    <property type="entry name" value="REGULATOR-RELATED"/>
    <property type="match status" value="1"/>
</dbReference>
<dbReference type="AlphaFoldDB" id="A0A2M8PA70"/>
<comment type="caution">
    <text evidence="1">The sequence shown here is derived from an EMBL/GenBank/DDBJ whole genome shotgun (WGS) entry which is preliminary data.</text>
</comment>
<name>A0A2M8PA70_9CHLR</name>
<protein>
    <submittedName>
        <fullName evidence="1">Uncharacterized protein</fullName>
    </submittedName>
</protein>
<feature type="non-terminal residue" evidence="1">
    <location>
        <position position="556"/>
    </location>
</feature>
<sequence>GKKLYVALLEPIPIEDTPLLLGSIQYADLTRPERFDETLHKLIAALRGEPSAPDAPSAAQYPRLTGAENVDRRLRDLPLIGRETDLKQLHDHLKTRQPTFILGIGGVGKSRLAYEIARQGLDGAYGAVWHVCRDVSAVEGLHNLLREHYNKPPETPFRDVLRLIQEQPPLIVLDNADALEGGRQEAYQRLVEDLARHDAYILIISRVAWRIHSKREHRPLALSLEAATAIAAEMAQREQLELPEADLRQLAERARRHPRLIEWSLMQARERPFSRILDELSALQGKRIEEVLNEMIGRTLEQMRQSEPGGAEAAALLKRLNVCRGGFTFAAAQALQGEAAASDADALEDSLSLLIKWRFISKVDRERYEVYPLVVEVIGEDEAAYAPHWAYYKRLVQRHDARQDYSGLAGDFENIAIAFERLRGRDAVAAFWFASACYNFLLNRARARLWADWIQRCATSLANAKDSYLRCAIQNNLGSAYSALAALEDRAGNLARAIAAYREALRFWTPESAPLAYAMTQNNLGLAYKALAALEDRAGNLARAIAAYQEALRFWA</sequence>
<organism evidence="1 2">
    <name type="scientific">Candidatus Thermofonsia Clade 1 bacterium</name>
    <dbReference type="NCBI Taxonomy" id="2364210"/>
    <lineage>
        <taxon>Bacteria</taxon>
        <taxon>Bacillati</taxon>
        <taxon>Chloroflexota</taxon>
        <taxon>Candidatus Thermofontia</taxon>
        <taxon>Candidatus Thermofonsia Clade 1</taxon>
    </lineage>
</organism>
<gene>
    <name evidence="1" type="ORF">CUN49_15640</name>
</gene>
<proteinExistence type="predicted"/>
<evidence type="ECO:0000313" key="2">
    <source>
        <dbReference type="Proteomes" id="UP000229681"/>
    </source>
</evidence>
<accession>A0A2M8PA70</accession>
<evidence type="ECO:0000313" key="1">
    <source>
        <dbReference type="EMBL" id="PJF34444.1"/>
    </source>
</evidence>
<dbReference type="EMBL" id="PGTM01000391">
    <property type="protein sequence ID" value="PJF34444.1"/>
    <property type="molecule type" value="Genomic_DNA"/>
</dbReference>